<evidence type="ECO:0000256" key="3">
    <source>
        <dbReference type="ARBA" id="ARBA00022723"/>
    </source>
</evidence>
<dbReference type="GO" id="GO:0002376">
    <property type="term" value="P:immune system process"/>
    <property type="evidence" value="ECO:0007669"/>
    <property type="project" value="UniProtKB-KW"/>
</dbReference>
<sequence>MPDCASEMVLKLTSCWGALTTLGRQHGHVELRKTEERQTIEKVTMLLRVPLARRPLSPNTCARIVNSGYTPSTTWPSASSIVRAQPASVACARLVHSQRLAHISKTSSYTPERVQIRHATNLASRTAINPPSNVPAENQQLYASLDRLKDIASDYVNQSRLQLALRGLETSRPTVRIGLLGLGQDGDVAARKLARVLLADALGDEGQWEKMLKQPSQDGKPLLLRYGAEDDIPPMNPLINELNIPSRVLEKNNLEILITTLNTPSGSNITADPSGLAEAILVPPLQTPVASSGRTGFVRYPVHKAIVVGEGIQGCMDFGRLSSALEATTLGVTGAQEGLIQVALSVPRDSPRTQTNDTGLISPVDIDQAEVIGVTTSGLARNLGLLRRLPSKILLCEEAGEVLESHLLTALLPSVEHAILIGDHLQLRPHVQCYELSQESVQGRQYALDTSLFERLVDAAGGGVRLPFSRLDTQRRMHPSISELVRSTLYPTLSDASSTLVHPEVTGMRKRLFWLDHQYPESHGGLQSTSHTNDYEVEMTTALVSHLIKQGTYKPEAIAVLTPYLGQLRKLRLRMQSSFEVLLDDRDVKSLQDQGLDDGGAQSRAPLAPGVQKGSIASAVRIATVDNFQGEEAEVVVISLVRSNKEQKCGFLRTSNRINVLLSRAKNGMFIIGNSATTQHIPMWTEVLQLLQMNGNFGDALELACPRHIADDMRVTEPDDFIRLAPDGGCVLPCTQRLGCGHHCTSRCHSQALHDAVKCLAPCPRQPGSHPCDHACPKVCGEVCPSKCMEIVKDIIVELPCGHVKKSLPCWLYHEQDQIKCEESVERQVPGCGHTVVLRCCVDVTDDNFLCRAKCSDTLTCGHICKNSCFNCKKRTDCVIVEESHGRCRQVCGRDFTNCGHSCVKTCHDGTDCGVCTQPCEVQCSHSSCPLTCSQPCPPCAEQTCSSSCPHSECSMPCAAPCDWVPCSLRCEKTLKCGHQCPSIDGAPCPGEKFCQECCSEEVKSRVVDLIMMSTYSDVDLNEEPCIFPACGHFYTIGTMDGHLGLSEHYVMDVNGLPVALRAPEDSLDVDKTRMVCPDCRRSLRDIPRYGRIVRRALLIQSTLKFITWSNNEYVIAYDNFSRVQETLSATFEEAKSAEIDLHLIGSRVEQMRTIKQRLSGTRYGEIIALRHNIDNLRGLVSKDEQPFKRVQELVRYARVVQKQAQSDFKFDDSVILQTRCSALTTALLLRCDLMILSDVLSVRSSKAIPVDTVTTVDFSKNRRDCETLFQIADQGQHHLQQAEALIFWAQFAALEVSWLSANSEDSDTTAVDILRATARERLAQARTFCAEHSQARVVQSEIEEVEKMLRESTFYSPVTNEEMKNVVAAMAREFRGTGHWYRCENGHPFTVGECGMPMQTARCPQCGGVIGGQSHQPAAGVTHANDLERDFGNMRL</sequence>
<dbReference type="InterPro" id="IPR045055">
    <property type="entry name" value="DNA2/NAM7-like"/>
</dbReference>
<keyword evidence="6" id="KW-0347">Helicase</keyword>
<dbReference type="FunFam" id="3.40.50.300:FF:001660">
    <property type="entry name" value="NF-X1 finger and helicase protein, putative"/>
    <property type="match status" value="1"/>
</dbReference>
<evidence type="ECO:0000256" key="8">
    <source>
        <dbReference type="ARBA" id="ARBA00022859"/>
    </source>
</evidence>
<feature type="domain" description="RZ-type" evidence="9">
    <location>
        <begin position="1359"/>
        <end position="1435"/>
    </location>
</feature>
<keyword evidence="6" id="KW-0547">Nucleotide-binding</keyword>
<dbReference type="PROSITE" id="PS51981">
    <property type="entry name" value="ZF_RZ"/>
    <property type="match status" value="1"/>
</dbReference>
<dbReference type="InterPro" id="IPR041679">
    <property type="entry name" value="DNA2/NAM7-like_C"/>
</dbReference>
<dbReference type="EMBL" id="QZBU01000456">
    <property type="protein sequence ID" value="TIA66860.1"/>
    <property type="molecule type" value="Genomic_DNA"/>
</dbReference>
<dbReference type="PANTHER" id="PTHR10887:SF445">
    <property type="entry name" value="NFX1-TYPE ZINC FINGER-CONTAINING PROTEIN 1"/>
    <property type="match status" value="1"/>
</dbReference>
<organism evidence="10 11">
    <name type="scientific">Aureobasidium pullulans</name>
    <name type="common">Black yeast</name>
    <name type="synonym">Pullularia pullulans</name>
    <dbReference type="NCBI Taxonomy" id="5580"/>
    <lineage>
        <taxon>Eukaryota</taxon>
        <taxon>Fungi</taxon>
        <taxon>Dikarya</taxon>
        <taxon>Ascomycota</taxon>
        <taxon>Pezizomycotina</taxon>
        <taxon>Dothideomycetes</taxon>
        <taxon>Dothideomycetidae</taxon>
        <taxon>Dothideales</taxon>
        <taxon>Saccotheciaceae</taxon>
        <taxon>Aureobasidium</taxon>
    </lineage>
</organism>
<keyword evidence="4" id="KW-0677">Repeat</keyword>
<evidence type="ECO:0000313" key="11">
    <source>
        <dbReference type="Proteomes" id="UP000304947"/>
    </source>
</evidence>
<evidence type="ECO:0000256" key="4">
    <source>
        <dbReference type="ARBA" id="ARBA00022737"/>
    </source>
</evidence>
<dbReference type="InterPro" id="IPR000967">
    <property type="entry name" value="Znf_NFX1"/>
</dbReference>
<dbReference type="CDD" id="cd06008">
    <property type="entry name" value="NF-X1-zinc-finger"/>
    <property type="match status" value="1"/>
</dbReference>
<dbReference type="Pfam" id="PF13086">
    <property type="entry name" value="AAA_11"/>
    <property type="match status" value="1"/>
</dbReference>
<keyword evidence="3" id="KW-0479">Metal-binding</keyword>
<dbReference type="GO" id="GO:0005737">
    <property type="term" value="C:cytoplasm"/>
    <property type="evidence" value="ECO:0007669"/>
    <property type="project" value="UniProtKB-SubCell"/>
</dbReference>
<protein>
    <recommendedName>
        <fullName evidence="9">RZ-type domain-containing protein</fullName>
    </recommendedName>
</protein>
<evidence type="ECO:0000259" key="9">
    <source>
        <dbReference type="PROSITE" id="PS51981"/>
    </source>
</evidence>
<evidence type="ECO:0000256" key="5">
    <source>
        <dbReference type="ARBA" id="ARBA00022771"/>
    </source>
</evidence>
<dbReference type="InterPro" id="IPR027417">
    <property type="entry name" value="P-loop_NTPase"/>
</dbReference>
<dbReference type="InterPro" id="IPR047187">
    <property type="entry name" value="SF1_C_Upf1"/>
</dbReference>
<proteinExistence type="predicted"/>
<dbReference type="Pfam" id="PF20173">
    <property type="entry name" value="ZnF_RZ-type"/>
    <property type="match status" value="1"/>
</dbReference>
<comment type="caution">
    <text evidence="10">The sequence shown here is derived from an EMBL/GenBank/DDBJ whole genome shotgun (WGS) entry which is preliminary data.</text>
</comment>
<evidence type="ECO:0000256" key="7">
    <source>
        <dbReference type="ARBA" id="ARBA00022833"/>
    </source>
</evidence>
<dbReference type="CDD" id="cd18808">
    <property type="entry name" value="SF1_C_Upf1"/>
    <property type="match status" value="1"/>
</dbReference>
<dbReference type="SUPFAM" id="SSF52540">
    <property type="entry name" value="P-loop containing nucleoside triphosphate hydrolases"/>
    <property type="match status" value="1"/>
</dbReference>
<dbReference type="GO" id="GO:0004386">
    <property type="term" value="F:helicase activity"/>
    <property type="evidence" value="ECO:0007669"/>
    <property type="project" value="InterPro"/>
</dbReference>
<dbReference type="GO" id="GO:0031048">
    <property type="term" value="P:regulatory ncRNA-mediated heterochromatin formation"/>
    <property type="evidence" value="ECO:0007669"/>
    <property type="project" value="TreeGrafter"/>
</dbReference>
<dbReference type="Pfam" id="PF13087">
    <property type="entry name" value="AAA_12"/>
    <property type="match status" value="1"/>
</dbReference>
<dbReference type="Pfam" id="PF23867">
    <property type="entry name" value="Mmc1_N"/>
    <property type="match status" value="1"/>
</dbReference>
<evidence type="ECO:0000256" key="2">
    <source>
        <dbReference type="ARBA" id="ARBA00022490"/>
    </source>
</evidence>
<evidence type="ECO:0000256" key="6">
    <source>
        <dbReference type="ARBA" id="ARBA00022806"/>
    </source>
</evidence>
<evidence type="ECO:0000313" key="10">
    <source>
        <dbReference type="EMBL" id="TIA66860.1"/>
    </source>
</evidence>
<keyword evidence="6" id="KW-0067">ATP-binding</keyword>
<name>A0A4T0DZW7_AURPU</name>
<keyword evidence="5" id="KW-0863">Zinc-finger</keyword>
<keyword evidence="2" id="KW-0963">Cytoplasm</keyword>
<accession>A0A4T0DZW7</accession>
<reference evidence="10 11" key="1">
    <citation type="submission" date="2018-10" db="EMBL/GenBank/DDBJ databases">
        <title>Fifty Aureobasidium pullulans genomes reveal a recombining polyextremotolerant generalist.</title>
        <authorList>
            <person name="Gostincar C."/>
            <person name="Turk M."/>
            <person name="Zajc J."/>
            <person name="Gunde-Cimerman N."/>
        </authorList>
    </citation>
    <scope>NUCLEOTIDE SEQUENCE [LARGE SCALE GENOMIC DNA]</scope>
    <source>
        <strain evidence="10 11">EXF-3380</strain>
    </source>
</reference>
<dbReference type="Gene3D" id="3.40.50.300">
    <property type="entry name" value="P-loop containing nucleotide triphosphate hydrolases"/>
    <property type="match status" value="2"/>
</dbReference>
<dbReference type="SMART" id="SM00438">
    <property type="entry name" value="ZnF_NFX"/>
    <property type="match status" value="4"/>
</dbReference>
<keyword evidence="7" id="KW-0862">Zinc</keyword>
<dbReference type="GO" id="GO:0008270">
    <property type="term" value="F:zinc ion binding"/>
    <property type="evidence" value="ECO:0007669"/>
    <property type="project" value="UniProtKB-KW"/>
</dbReference>
<dbReference type="InterPro" id="IPR046439">
    <property type="entry name" value="ZF_RZ_dom"/>
</dbReference>
<evidence type="ECO:0000256" key="1">
    <source>
        <dbReference type="ARBA" id="ARBA00004496"/>
    </source>
</evidence>
<dbReference type="PANTHER" id="PTHR10887">
    <property type="entry name" value="DNA2/NAM7 HELICASE FAMILY"/>
    <property type="match status" value="1"/>
</dbReference>
<keyword evidence="6" id="KW-0378">Hydrolase</keyword>
<keyword evidence="8" id="KW-0391">Immunity</keyword>
<dbReference type="GO" id="GO:0031380">
    <property type="term" value="C:nuclear RNA-directed RNA polymerase complex"/>
    <property type="evidence" value="ECO:0007669"/>
    <property type="project" value="TreeGrafter"/>
</dbReference>
<dbReference type="InterPro" id="IPR041677">
    <property type="entry name" value="DNA2/NAM7_AAA_11"/>
</dbReference>
<gene>
    <name evidence="10" type="ORF">D6C83_02211</name>
</gene>
<dbReference type="Proteomes" id="UP000304947">
    <property type="component" value="Unassembled WGS sequence"/>
</dbReference>
<comment type="subcellular location">
    <subcellularLocation>
        <location evidence="1">Cytoplasm</location>
    </subcellularLocation>
</comment>